<dbReference type="RefSeq" id="WP_019597477.1">
    <property type="nucleotide sequence ID" value="NZ_FNQC01000006.1"/>
</dbReference>
<dbReference type="EMBL" id="FNQC01000006">
    <property type="protein sequence ID" value="SDZ13085.1"/>
    <property type="molecule type" value="Genomic_DNA"/>
</dbReference>
<dbReference type="PANTHER" id="PTHR30432:SF1">
    <property type="entry name" value="DNA-BINDING TRANSCRIPTIONAL DUAL REGULATOR MODE"/>
    <property type="match status" value="1"/>
</dbReference>
<protein>
    <submittedName>
        <fullName evidence="1">Molybdate transport system regulatory protein</fullName>
    </submittedName>
</protein>
<comment type="caution">
    <text evidence="1">The sequence shown here is derived from an EMBL/GenBank/DDBJ whole genome shotgun (WGS) entry which is preliminary data.</text>
</comment>
<sequence length="113" mass="12880">MKEKEIRLRCWIEKGGVKFFGPGRLEILELIEIEGSISKAAKRMGMSYKKAWDMVDDLNKRGQQPFVILRKGGEKGGGAEITESGKKIISDYRRLVKKLQSILEEEAEILQLI</sequence>
<dbReference type="InterPro" id="IPR036390">
    <property type="entry name" value="WH_DNA-bd_sf"/>
</dbReference>
<accession>A0A1H3QJC8</accession>
<dbReference type="SUPFAM" id="SSF46785">
    <property type="entry name" value="Winged helix' DNA-binding domain"/>
    <property type="match status" value="1"/>
</dbReference>
<name>A0A1H3QJC8_9BACT</name>
<dbReference type="InterPro" id="IPR051815">
    <property type="entry name" value="Molybdate_resp_trans_reg"/>
</dbReference>
<dbReference type="InterPro" id="IPR036388">
    <property type="entry name" value="WH-like_DNA-bd_sf"/>
</dbReference>
<evidence type="ECO:0000313" key="2">
    <source>
        <dbReference type="Proteomes" id="UP000199663"/>
    </source>
</evidence>
<reference evidence="1 2" key="1">
    <citation type="submission" date="2016-10" db="EMBL/GenBank/DDBJ databases">
        <authorList>
            <person name="Varghese N."/>
            <person name="Submissions S."/>
        </authorList>
    </citation>
    <scope>NUCLEOTIDE SEQUENCE [LARGE SCALE GENOMIC DNA]</scope>
    <source>
        <strain evidence="1 2">DSM 17997</strain>
    </source>
</reference>
<gene>
    <name evidence="1" type="ORF">SAMN05444412_106113</name>
</gene>
<proteinExistence type="predicted"/>
<organism evidence="1 2">
    <name type="scientific">Rhodonellum ikkaensis</name>
    <dbReference type="NCBI Taxonomy" id="336829"/>
    <lineage>
        <taxon>Bacteria</taxon>
        <taxon>Pseudomonadati</taxon>
        <taxon>Bacteroidota</taxon>
        <taxon>Cytophagia</taxon>
        <taxon>Cytophagales</taxon>
        <taxon>Cytophagaceae</taxon>
        <taxon>Rhodonellum</taxon>
    </lineage>
</organism>
<dbReference type="PANTHER" id="PTHR30432">
    <property type="entry name" value="TRANSCRIPTIONAL REGULATOR MODE"/>
    <property type="match status" value="1"/>
</dbReference>
<evidence type="ECO:0000313" key="1">
    <source>
        <dbReference type="EMBL" id="SDZ13085.1"/>
    </source>
</evidence>
<dbReference type="Gene3D" id="1.10.10.10">
    <property type="entry name" value="Winged helix-like DNA-binding domain superfamily/Winged helix DNA-binding domain"/>
    <property type="match status" value="1"/>
</dbReference>
<dbReference type="Proteomes" id="UP000199663">
    <property type="component" value="Unassembled WGS sequence"/>
</dbReference>
<keyword evidence="2" id="KW-1185">Reference proteome</keyword>